<proteinExistence type="predicted"/>
<comment type="caution">
    <text evidence="1">The sequence shown here is derived from an EMBL/GenBank/DDBJ whole genome shotgun (WGS) entry which is preliminary data.</text>
</comment>
<gene>
    <name evidence="1" type="ORF">OWV82_014835</name>
</gene>
<reference evidence="1 2" key="1">
    <citation type="journal article" date="2023" name="Science">
        <title>Complex scaffold remodeling in plant triterpene biosynthesis.</title>
        <authorList>
            <person name="De La Pena R."/>
            <person name="Hodgson H."/>
            <person name="Liu J.C."/>
            <person name="Stephenson M.J."/>
            <person name="Martin A.C."/>
            <person name="Owen C."/>
            <person name="Harkess A."/>
            <person name="Leebens-Mack J."/>
            <person name="Jimenez L.E."/>
            <person name="Osbourn A."/>
            <person name="Sattely E.S."/>
        </authorList>
    </citation>
    <scope>NUCLEOTIDE SEQUENCE [LARGE SCALE GENOMIC DNA]</scope>
    <source>
        <strain evidence="2">cv. JPN11</strain>
        <tissue evidence="1">Leaf</tissue>
    </source>
</reference>
<sequence length="178" mass="20853">MAKFCREKGVLITMYEEKPRRRRVPPNQHQHHHHYLHHHHHHYHYLHNASASAGKEYNRRAELLRYSERLRETARSAPSTPLLQPKPAPPNNQQPATKTIEALRRQSSARTPNCLGNCKILIPCFIRPLTSPQGKRERKKKKQSSSTSNKVKAFIKSFQVQKKRGFIPKLLSTLRKHR</sequence>
<organism evidence="1 2">
    <name type="scientific">Melia azedarach</name>
    <name type="common">Chinaberry tree</name>
    <dbReference type="NCBI Taxonomy" id="155640"/>
    <lineage>
        <taxon>Eukaryota</taxon>
        <taxon>Viridiplantae</taxon>
        <taxon>Streptophyta</taxon>
        <taxon>Embryophyta</taxon>
        <taxon>Tracheophyta</taxon>
        <taxon>Spermatophyta</taxon>
        <taxon>Magnoliopsida</taxon>
        <taxon>eudicotyledons</taxon>
        <taxon>Gunneridae</taxon>
        <taxon>Pentapetalae</taxon>
        <taxon>rosids</taxon>
        <taxon>malvids</taxon>
        <taxon>Sapindales</taxon>
        <taxon>Meliaceae</taxon>
        <taxon>Melia</taxon>
    </lineage>
</organism>
<dbReference type="Proteomes" id="UP001164539">
    <property type="component" value="Chromosome 8"/>
</dbReference>
<name>A0ACC1XNZ7_MELAZ</name>
<evidence type="ECO:0000313" key="2">
    <source>
        <dbReference type="Proteomes" id="UP001164539"/>
    </source>
</evidence>
<protein>
    <submittedName>
        <fullName evidence="1">Cyclin-T1-like</fullName>
    </submittedName>
</protein>
<accession>A0ACC1XNZ7</accession>
<dbReference type="EMBL" id="CM051401">
    <property type="protein sequence ID" value="KAJ4712628.1"/>
    <property type="molecule type" value="Genomic_DNA"/>
</dbReference>
<keyword evidence="2" id="KW-1185">Reference proteome</keyword>
<evidence type="ECO:0000313" key="1">
    <source>
        <dbReference type="EMBL" id="KAJ4712628.1"/>
    </source>
</evidence>